<reference evidence="2" key="3">
    <citation type="submission" date="2020-06" db="EMBL/GenBank/DDBJ databases">
        <title>Helianthus annuus Genome sequencing and assembly Release 2.</title>
        <authorList>
            <person name="Gouzy J."/>
            <person name="Langlade N."/>
            <person name="Munos S."/>
        </authorList>
    </citation>
    <scope>NUCLEOTIDE SEQUENCE</scope>
    <source>
        <tissue evidence="2">Leaves</tissue>
    </source>
</reference>
<organism evidence="4 5">
    <name type="scientific">Helianthus annuus</name>
    <name type="common">Common sunflower</name>
    <dbReference type="NCBI Taxonomy" id="4232"/>
    <lineage>
        <taxon>Eukaryota</taxon>
        <taxon>Viridiplantae</taxon>
        <taxon>Streptophyta</taxon>
        <taxon>Embryophyta</taxon>
        <taxon>Tracheophyta</taxon>
        <taxon>Spermatophyta</taxon>
        <taxon>Magnoliopsida</taxon>
        <taxon>eudicotyledons</taxon>
        <taxon>Gunneridae</taxon>
        <taxon>Pentapetalae</taxon>
        <taxon>asterids</taxon>
        <taxon>campanulids</taxon>
        <taxon>Asterales</taxon>
        <taxon>Asteraceae</taxon>
        <taxon>Asteroideae</taxon>
        <taxon>Heliantheae alliance</taxon>
        <taxon>Heliantheae</taxon>
        <taxon>Helianthus</taxon>
    </lineage>
</organism>
<dbReference type="Proteomes" id="UP000215914">
    <property type="component" value="Chromosome 11"/>
</dbReference>
<evidence type="ECO:0000256" key="1">
    <source>
        <dbReference type="SAM" id="MobiDB-lite"/>
    </source>
</evidence>
<dbReference type="EMBL" id="MNCJ02000326">
    <property type="protein sequence ID" value="KAF5784003.1"/>
    <property type="molecule type" value="Genomic_DNA"/>
</dbReference>
<accession>A0A251TDD0</accession>
<evidence type="ECO:0000313" key="2">
    <source>
        <dbReference type="EMBL" id="KAF5758997.1"/>
    </source>
</evidence>
<dbReference type="Gramene" id="mRNA:HanXRQr2_Chr16g0735901">
    <property type="protein sequence ID" value="CDS:HanXRQr2_Chr16g0735901.1"/>
    <property type="gene ID" value="HanXRQr2_Chr16g0735901"/>
</dbReference>
<dbReference type="AlphaFoldDB" id="A0A251TDD0"/>
<keyword evidence="5" id="KW-1185">Reference proteome</keyword>
<feature type="compositionally biased region" description="Basic and acidic residues" evidence="1">
    <location>
        <begin position="33"/>
        <end position="53"/>
    </location>
</feature>
<dbReference type="Gramene" id="mRNA:HanXRQr2_Chr11g0514501">
    <property type="protein sequence ID" value="CDS:HanXRQr2_Chr11g0514501.1"/>
    <property type="gene ID" value="HanXRQr2_Chr11g0514501"/>
</dbReference>
<reference evidence="4" key="2">
    <citation type="submission" date="2017-02" db="EMBL/GenBank/DDBJ databases">
        <title>Sunflower complete genome.</title>
        <authorList>
            <person name="Langlade N."/>
            <person name="Munos S."/>
        </authorList>
    </citation>
    <scope>NUCLEOTIDE SEQUENCE [LARGE SCALE GENOMIC DNA]</scope>
    <source>
        <tissue evidence="4">Leaves</tissue>
    </source>
</reference>
<gene>
    <name evidence="4" type="ORF">HannXRQ_Chr11g0349641</name>
    <name evidence="3" type="ORF">HanXRQr2_Chr11g0514501</name>
    <name evidence="2" type="ORF">HanXRQr2_Chr16g0735901</name>
</gene>
<proteinExistence type="predicted"/>
<sequence length="68" mass="7778">MIPYSQISFSKASKTFPPDCQIPLSAFSNFEFPNEKRREGDKERTRNRERGDGEGEPGLCHRSRTDDG</sequence>
<dbReference type="EMBL" id="MNCJ02000331">
    <property type="protein sequence ID" value="KAF5758997.1"/>
    <property type="molecule type" value="Genomic_DNA"/>
</dbReference>
<feature type="region of interest" description="Disordered" evidence="1">
    <location>
        <begin position="24"/>
        <end position="68"/>
    </location>
</feature>
<evidence type="ECO:0000313" key="5">
    <source>
        <dbReference type="Proteomes" id="UP000215914"/>
    </source>
</evidence>
<name>A0A251TDD0_HELAN</name>
<dbReference type="EMBL" id="CM007900">
    <property type="protein sequence ID" value="OTG09140.1"/>
    <property type="molecule type" value="Genomic_DNA"/>
</dbReference>
<evidence type="ECO:0000313" key="4">
    <source>
        <dbReference type="EMBL" id="OTG09140.1"/>
    </source>
</evidence>
<protein>
    <submittedName>
        <fullName evidence="4">Uncharacterized protein</fullName>
    </submittedName>
</protein>
<reference evidence="2 5" key="1">
    <citation type="journal article" date="2017" name="Nature">
        <title>The sunflower genome provides insights into oil metabolism, flowering and Asterid evolution.</title>
        <authorList>
            <person name="Badouin H."/>
            <person name="Gouzy J."/>
            <person name="Grassa C.J."/>
            <person name="Murat F."/>
            <person name="Staton S.E."/>
            <person name="Cottret L."/>
            <person name="Lelandais-Briere C."/>
            <person name="Owens G.L."/>
            <person name="Carrere S."/>
            <person name="Mayjonade B."/>
            <person name="Legrand L."/>
            <person name="Gill N."/>
            <person name="Kane N.C."/>
            <person name="Bowers J.E."/>
            <person name="Hubner S."/>
            <person name="Bellec A."/>
            <person name="Berard A."/>
            <person name="Berges H."/>
            <person name="Blanchet N."/>
            <person name="Boniface M.C."/>
            <person name="Brunel D."/>
            <person name="Catrice O."/>
            <person name="Chaidir N."/>
            <person name="Claudel C."/>
            <person name="Donnadieu C."/>
            <person name="Faraut T."/>
            <person name="Fievet G."/>
            <person name="Helmstetter N."/>
            <person name="King M."/>
            <person name="Knapp S.J."/>
            <person name="Lai Z."/>
            <person name="Le Paslier M.C."/>
            <person name="Lippi Y."/>
            <person name="Lorenzon L."/>
            <person name="Mandel J.R."/>
            <person name="Marage G."/>
            <person name="Marchand G."/>
            <person name="Marquand E."/>
            <person name="Bret-Mestries E."/>
            <person name="Morien E."/>
            <person name="Nambeesan S."/>
            <person name="Nguyen T."/>
            <person name="Pegot-Espagnet P."/>
            <person name="Pouilly N."/>
            <person name="Raftis F."/>
            <person name="Sallet E."/>
            <person name="Schiex T."/>
            <person name="Thomas J."/>
            <person name="Vandecasteele C."/>
            <person name="Vares D."/>
            <person name="Vear F."/>
            <person name="Vautrin S."/>
            <person name="Crespi M."/>
            <person name="Mangin B."/>
            <person name="Burke J.M."/>
            <person name="Salse J."/>
            <person name="Munos S."/>
            <person name="Vincourt P."/>
            <person name="Rieseberg L.H."/>
            <person name="Langlade N.B."/>
        </authorList>
    </citation>
    <scope>NUCLEOTIDE SEQUENCE [LARGE SCALE GENOMIC DNA]</scope>
    <source>
        <strain evidence="5">cv. SF193</strain>
        <tissue evidence="2">Leaves</tissue>
    </source>
</reference>
<evidence type="ECO:0000313" key="3">
    <source>
        <dbReference type="EMBL" id="KAF5784003.1"/>
    </source>
</evidence>
<dbReference type="InParanoid" id="A0A251TDD0"/>